<evidence type="ECO:0000256" key="1">
    <source>
        <dbReference type="ARBA" id="ARBA00004141"/>
    </source>
</evidence>
<accession>A0A9R0ISP8</accession>
<evidence type="ECO:0000256" key="5">
    <source>
        <dbReference type="ARBA" id="ARBA00022989"/>
    </source>
</evidence>
<feature type="transmembrane region" description="Helical" evidence="9">
    <location>
        <begin position="175"/>
        <end position="195"/>
    </location>
</feature>
<comment type="subcellular location">
    <subcellularLocation>
        <location evidence="1">Membrane</location>
        <topology evidence="1">Multi-pass membrane protein</topology>
    </subcellularLocation>
</comment>
<dbReference type="KEGG" id="soe:110794161"/>
<reference evidence="10" key="1">
    <citation type="journal article" date="2021" name="Nat. Commun.">
        <title>Genomic analyses provide insights into spinach domestication and the genetic basis of agronomic traits.</title>
        <authorList>
            <person name="Cai X."/>
            <person name="Sun X."/>
            <person name="Xu C."/>
            <person name="Sun H."/>
            <person name="Wang X."/>
            <person name="Ge C."/>
            <person name="Zhang Z."/>
            <person name="Wang Q."/>
            <person name="Fei Z."/>
            <person name="Jiao C."/>
            <person name="Wang Q."/>
        </authorList>
    </citation>
    <scope>NUCLEOTIDE SEQUENCE [LARGE SCALE GENOMIC DNA]</scope>
    <source>
        <strain evidence="10">cv. Varoflay</strain>
    </source>
</reference>
<keyword evidence="3" id="KW-0813">Transport</keyword>
<dbReference type="GeneID" id="110794161"/>
<evidence type="ECO:0000256" key="6">
    <source>
        <dbReference type="ARBA" id="ARBA00023065"/>
    </source>
</evidence>
<comment type="similarity">
    <text evidence="2">Belongs to the aromatic acid exporter (TC 2.A.85) family.</text>
</comment>
<dbReference type="GO" id="GO:0015743">
    <property type="term" value="P:malate transport"/>
    <property type="evidence" value="ECO:0007669"/>
    <property type="project" value="InterPro"/>
</dbReference>
<dbReference type="OrthoDB" id="68611at2759"/>
<name>A0A9R0ISP8_SPIOL</name>
<evidence type="ECO:0000256" key="8">
    <source>
        <dbReference type="ARBA" id="ARBA00023303"/>
    </source>
</evidence>
<gene>
    <name evidence="11" type="primary">LOC110794161</name>
</gene>
<feature type="transmembrane region" description="Helical" evidence="9">
    <location>
        <begin position="93"/>
        <end position="113"/>
    </location>
</feature>
<keyword evidence="5 9" id="KW-1133">Transmembrane helix</keyword>
<organism evidence="10 11">
    <name type="scientific">Spinacia oleracea</name>
    <name type="common">Spinach</name>
    <dbReference type="NCBI Taxonomy" id="3562"/>
    <lineage>
        <taxon>Eukaryota</taxon>
        <taxon>Viridiplantae</taxon>
        <taxon>Streptophyta</taxon>
        <taxon>Embryophyta</taxon>
        <taxon>Tracheophyta</taxon>
        <taxon>Spermatophyta</taxon>
        <taxon>Magnoliopsida</taxon>
        <taxon>eudicotyledons</taxon>
        <taxon>Gunneridae</taxon>
        <taxon>Pentapetalae</taxon>
        <taxon>Caryophyllales</taxon>
        <taxon>Chenopodiaceae</taxon>
        <taxon>Chenopodioideae</taxon>
        <taxon>Anserineae</taxon>
        <taxon>Spinacia</taxon>
    </lineage>
</organism>
<sequence>MAAKFGSLRQSFVERSKERLLSRKGYSEFGFSGSDGDVDFNDGVRCGCFRSICSRVKVGCYRWICDGVLGCVNGLRDFGVNLYEMGRSDPRKVFFSAKMGLCLVVVSLLIFLTGPLKAISQYAIWAILTVVVCFEYSVGASLSKGFNRAIGTLSAGALALGIAEVAVHAGEFKEAFIVASLFIGGFFVTYVKLYSKMKPYEYGFRVFLLTYCLVLVTGNKTSNFVQTASYRLILIAIGAGIASIVNICIYPIWAGEDLHKLVVKNFKGVATSLEGCVDGYLQCVAYEKIPSKILTYQAYDDPLYGGYRAALQSTSQEETLLDFATWEPPHGPYKSFNYPWKNYVKLSGALRHCAFMVMAMHGCILSEIQASAEKRQVLTNELRRVGNAGAKILRDLGSKVEKMEKLMEEDILAEVHAAAEELQIRIDEKSYLLVNFERWEEGKRPKEFEDPEHVAQMKDCGGSQLVINSLSVLSMDPEHMHSSIDMTGSRISMIGAGTSMQGMFSTDSMAGRTQWPSRLSILPDFTINEKEAQTYESASSLSLATFASLLVEFVARLGNLVAAFEELSENAHFKEPTELPLDNEITGFWTKFIMCFQLKN</sequence>
<feature type="transmembrane region" description="Helical" evidence="9">
    <location>
        <begin position="150"/>
        <end position="169"/>
    </location>
</feature>
<dbReference type="GO" id="GO:0009705">
    <property type="term" value="C:plant-type vacuole membrane"/>
    <property type="evidence" value="ECO:0000318"/>
    <property type="project" value="GO_Central"/>
</dbReference>
<keyword evidence="4 9" id="KW-0812">Transmembrane</keyword>
<dbReference type="Proteomes" id="UP000813463">
    <property type="component" value="Chromosome 3"/>
</dbReference>
<keyword evidence="8" id="KW-0407">Ion channel</keyword>
<proteinExistence type="inferred from homology"/>
<dbReference type="RefSeq" id="XP_021854797.1">
    <property type="nucleotide sequence ID" value="XM_021999105.2"/>
</dbReference>
<feature type="transmembrane region" description="Helical" evidence="9">
    <location>
        <begin position="119"/>
        <end position="138"/>
    </location>
</feature>
<evidence type="ECO:0000313" key="10">
    <source>
        <dbReference type="Proteomes" id="UP000813463"/>
    </source>
</evidence>
<evidence type="ECO:0000313" key="11">
    <source>
        <dbReference type="RefSeq" id="XP_021854797.1"/>
    </source>
</evidence>
<reference evidence="11" key="2">
    <citation type="submission" date="2025-08" db="UniProtKB">
        <authorList>
            <consortium name="RefSeq"/>
        </authorList>
    </citation>
    <scope>IDENTIFICATION</scope>
    <source>
        <tissue evidence="11">Leaf</tissue>
    </source>
</reference>
<feature type="transmembrane region" description="Helical" evidence="9">
    <location>
        <begin position="230"/>
        <end position="253"/>
    </location>
</feature>
<keyword evidence="10" id="KW-1185">Reference proteome</keyword>
<dbReference type="PANTHER" id="PTHR31086">
    <property type="entry name" value="ALUMINUM-ACTIVATED MALATE TRANSPORTER 10"/>
    <property type="match status" value="1"/>
</dbReference>
<dbReference type="GO" id="GO:0034220">
    <property type="term" value="P:monoatomic ion transmembrane transport"/>
    <property type="evidence" value="ECO:0007669"/>
    <property type="project" value="UniProtKB-KW"/>
</dbReference>
<evidence type="ECO:0000256" key="2">
    <source>
        <dbReference type="ARBA" id="ARBA00007079"/>
    </source>
</evidence>
<keyword evidence="7 9" id="KW-0472">Membrane</keyword>
<dbReference type="AlphaFoldDB" id="A0A9R0ISP8"/>
<evidence type="ECO:0000256" key="4">
    <source>
        <dbReference type="ARBA" id="ARBA00022692"/>
    </source>
</evidence>
<dbReference type="Pfam" id="PF11744">
    <property type="entry name" value="ALMT"/>
    <property type="match status" value="1"/>
</dbReference>
<keyword evidence="6" id="KW-0406">Ion transport</keyword>
<evidence type="ECO:0000256" key="7">
    <source>
        <dbReference type="ARBA" id="ARBA00023136"/>
    </source>
</evidence>
<dbReference type="InterPro" id="IPR020966">
    <property type="entry name" value="ALMT"/>
</dbReference>
<protein>
    <submittedName>
        <fullName evidence="11">Aluminum-activated malate transporter 4</fullName>
    </submittedName>
</protein>
<evidence type="ECO:0000256" key="9">
    <source>
        <dbReference type="SAM" id="Phobius"/>
    </source>
</evidence>
<evidence type="ECO:0000256" key="3">
    <source>
        <dbReference type="ARBA" id="ARBA00022448"/>
    </source>
</evidence>